<evidence type="ECO:0000313" key="2">
    <source>
        <dbReference type="Proteomes" id="UP001576762"/>
    </source>
</evidence>
<dbReference type="Proteomes" id="UP001576762">
    <property type="component" value="Unassembled WGS sequence"/>
</dbReference>
<dbReference type="EMBL" id="JBHFLD010000076">
    <property type="protein sequence ID" value="MFB2717949.1"/>
    <property type="molecule type" value="Genomic_DNA"/>
</dbReference>
<name>A0ABV4WDT7_9GAMM</name>
<dbReference type="RefSeq" id="WP_374816304.1">
    <property type="nucleotide sequence ID" value="NZ_JBHFLD010000076.1"/>
</dbReference>
<comment type="caution">
    <text evidence="1">The sequence shown here is derived from an EMBL/GenBank/DDBJ whole genome shotgun (WGS) entry which is preliminary data.</text>
</comment>
<organism evidence="1 2">
    <name type="scientific">Marinobacter shengliensis</name>
    <dbReference type="NCBI Taxonomy" id="1389223"/>
    <lineage>
        <taxon>Bacteria</taxon>
        <taxon>Pseudomonadati</taxon>
        <taxon>Pseudomonadota</taxon>
        <taxon>Gammaproteobacteria</taxon>
        <taxon>Pseudomonadales</taxon>
        <taxon>Marinobacteraceae</taxon>
        <taxon>Marinobacter</taxon>
    </lineage>
</organism>
<proteinExistence type="predicted"/>
<reference evidence="1 2" key="1">
    <citation type="submission" date="2024-09" db="EMBL/GenBank/DDBJ databases">
        <title>Draft genome sequences of 6 high pH adapted Marinobacter shengliensis sp. isolated from Mariana forearc serpentinite mud volcanoes.</title>
        <authorList>
            <person name="Elkassas S."/>
            <person name="Serres M."/>
            <person name="Michael N."/>
            <person name="Amina P."/>
            <person name="Teodora Z."/>
            <person name="Julie H."/>
        </authorList>
    </citation>
    <scope>NUCLEOTIDE SEQUENCE [LARGE SCALE GENOMIC DNA]</scope>
    <source>
        <strain evidence="1 2">EB4</strain>
    </source>
</reference>
<sequence length="115" mass="13517">MEEDDSTPQGEMKPYGVREYPDWREQLDSIEAELSNRAETFNPISITPPTSSPKPMPVELVLYERIKAHLEYEDNLPAGSEKPYGVRRYHDWKQQADEFEQVLEDKGITFTKIRW</sequence>
<accession>A0ABV4WDT7</accession>
<protein>
    <submittedName>
        <fullName evidence="1">Uncharacterized protein</fullName>
    </submittedName>
</protein>
<gene>
    <name evidence="1" type="ORF">ACE05E_20995</name>
</gene>
<evidence type="ECO:0000313" key="1">
    <source>
        <dbReference type="EMBL" id="MFB2717949.1"/>
    </source>
</evidence>
<keyword evidence="2" id="KW-1185">Reference proteome</keyword>